<keyword evidence="2" id="KW-1185">Reference proteome</keyword>
<evidence type="ECO:0000313" key="1">
    <source>
        <dbReference type="EMBL" id="WOH14313.1"/>
    </source>
</evidence>
<gene>
    <name evidence="1" type="ORF">DCAR_0933832</name>
</gene>
<evidence type="ECO:0000313" key="2">
    <source>
        <dbReference type="Proteomes" id="UP000077755"/>
    </source>
</evidence>
<dbReference type="AlphaFoldDB" id="A0AAF0XU28"/>
<dbReference type="Proteomes" id="UP000077755">
    <property type="component" value="Chromosome 9"/>
</dbReference>
<proteinExistence type="predicted"/>
<accession>A0AAF0XU28</accession>
<reference evidence="1" key="1">
    <citation type="journal article" date="2016" name="Nat. Genet.">
        <title>A high-quality carrot genome assembly provides new insights into carotenoid accumulation and asterid genome evolution.</title>
        <authorList>
            <person name="Iorizzo M."/>
            <person name="Ellison S."/>
            <person name="Senalik D."/>
            <person name="Zeng P."/>
            <person name="Satapoomin P."/>
            <person name="Huang J."/>
            <person name="Bowman M."/>
            <person name="Iovene M."/>
            <person name="Sanseverino W."/>
            <person name="Cavagnaro P."/>
            <person name="Yildiz M."/>
            <person name="Macko-Podgorni A."/>
            <person name="Moranska E."/>
            <person name="Grzebelus E."/>
            <person name="Grzebelus D."/>
            <person name="Ashrafi H."/>
            <person name="Zheng Z."/>
            <person name="Cheng S."/>
            <person name="Spooner D."/>
            <person name="Van Deynze A."/>
            <person name="Simon P."/>
        </authorList>
    </citation>
    <scope>NUCLEOTIDE SEQUENCE</scope>
    <source>
        <tissue evidence="1">Leaf</tissue>
    </source>
</reference>
<organism evidence="1 2">
    <name type="scientific">Daucus carota subsp. sativus</name>
    <name type="common">Carrot</name>
    <dbReference type="NCBI Taxonomy" id="79200"/>
    <lineage>
        <taxon>Eukaryota</taxon>
        <taxon>Viridiplantae</taxon>
        <taxon>Streptophyta</taxon>
        <taxon>Embryophyta</taxon>
        <taxon>Tracheophyta</taxon>
        <taxon>Spermatophyta</taxon>
        <taxon>Magnoliopsida</taxon>
        <taxon>eudicotyledons</taxon>
        <taxon>Gunneridae</taxon>
        <taxon>Pentapetalae</taxon>
        <taxon>asterids</taxon>
        <taxon>campanulids</taxon>
        <taxon>Apiales</taxon>
        <taxon>Apiaceae</taxon>
        <taxon>Apioideae</taxon>
        <taxon>Scandiceae</taxon>
        <taxon>Daucinae</taxon>
        <taxon>Daucus</taxon>
        <taxon>Daucus sect. Daucus</taxon>
    </lineage>
</organism>
<reference evidence="1" key="2">
    <citation type="submission" date="2022-03" db="EMBL/GenBank/DDBJ databases">
        <title>Draft title - Genomic analysis of global carrot germplasm unveils the trajectory of domestication and the origin of high carotenoid orange carrot.</title>
        <authorList>
            <person name="Iorizzo M."/>
            <person name="Ellison S."/>
            <person name="Senalik D."/>
            <person name="Macko-Podgorni A."/>
            <person name="Grzebelus D."/>
            <person name="Bostan H."/>
            <person name="Rolling W."/>
            <person name="Curaba J."/>
            <person name="Simon P."/>
        </authorList>
    </citation>
    <scope>NUCLEOTIDE SEQUENCE</scope>
    <source>
        <tissue evidence="1">Leaf</tissue>
    </source>
</reference>
<sequence length="50" mass="5842">MIGMIKGETQVLAASMTMEEIFKGTEQFKEEIFDKQLVDVPRYKYFSYLG</sequence>
<name>A0AAF0XU28_DAUCS</name>
<protein>
    <submittedName>
        <fullName evidence="1">Uncharacterized protein</fullName>
    </submittedName>
</protein>
<dbReference type="EMBL" id="CP093351">
    <property type="protein sequence ID" value="WOH14313.1"/>
    <property type="molecule type" value="Genomic_DNA"/>
</dbReference>